<keyword evidence="3" id="KW-1185">Reference proteome</keyword>
<evidence type="ECO:0000313" key="3">
    <source>
        <dbReference type="Proteomes" id="UP000054516"/>
    </source>
</evidence>
<feature type="compositionally biased region" description="Basic residues" evidence="1">
    <location>
        <begin position="74"/>
        <end position="85"/>
    </location>
</feature>
<name>A0A1W2TS72_ROSNE</name>
<organism evidence="2">
    <name type="scientific">Rosellinia necatrix</name>
    <name type="common">White root-rot fungus</name>
    <dbReference type="NCBI Taxonomy" id="77044"/>
    <lineage>
        <taxon>Eukaryota</taxon>
        <taxon>Fungi</taxon>
        <taxon>Dikarya</taxon>
        <taxon>Ascomycota</taxon>
        <taxon>Pezizomycotina</taxon>
        <taxon>Sordariomycetes</taxon>
        <taxon>Xylariomycetidae</taxon>
        <taxon>Xylariales</taxon>
        <taxon>Xylariaceae</taxon>
        <taxon>Rosellinia</taxon>
    </lineage>
</organism>
<proteinExistence type="predicted"/>
<sequence length="303" mass="33418">MENMNELTADDIMAAGILMKLNEEWHRQQGEAASGHATINSATELAGPSTPAPITAPGNLAAGDTIAPTPGYTPHRRIRIQKQRHQTQPSDSEAEDNIATVPSVYNPLGKARAQRQQRQIQLSDSEAEDTIAVATSGYIPSNNARARKQQQREESAEPEAEDNIIVAAPKFTTPGNIQAQRQQRRRRQPPESILSNIHMADIRDVKDWPSAALALSRLPAQREVEKKRHEFRDKPSVNLTAVVGQCVGVEAPQPCTRCERGNGPFTGGCIVVPPDADVDLNYENSCFNCRYQKMYRDCSLAFQ</sequence>
<feature type="region of interest" description="Disordered" evidence="1">
    <location>
        <begin position="27"/>
        <end position="100"/>
    </location>
</feature>
<reference evidence="2" key="1">
    <citation type="submission" date="2016-03" db="EMBL/GenBank/DDBJ databases">
        <title>Draft genome sequence of Rosellinia necatrix.</title>
        <authorList>
            <person name="Kanematsu S."/>
        </authorList>
    </citation>
    <scope>NUCLEOTIDE SEQUENCE [LARGE SCALE GENOMIC DNA]</scope>
    <source>
        <strain evidence="2">W97</strain>
    </source>
</reference>
<dbReference type="AlphaFoldDB" id="A0A1W2TS72"/>
<evidence type="ECO:0000313" key="2">
    <source>
        <dbReference type="EMBL" id="GAP91372.1"/>
    </source>
</evidence>
<gene>
    <name evidence="2" type="ORF">SAMD00023353_6300120</name>
</gene>
<protein>
    <submittedName>
        <fullName evidence="2">Uncharacterized protein</fullName>
    </submittedName>
</protein>
<accession>A0A1W2TS72</accession>
<dbReference type="Pfam" id="PF12511">
    <property type="entry name" value="DUF3716"/>
    <property type="match status" value="1"/>
</dbReference>
<evidence type="ECO:0000256" key="1">
    <source>
        <dbReference type="SAM" id="MobiDB-lite"/>
    </source>
</evidence>
<dbReference type="EMBL" id="DF977508">
    <property type="protein sequence ID" value="GAP91372.1"/>
    <property type="molecule type" value="Genomic_DNA"/>
</dbReference>
<dbReference type="InterPro" id="IPR022190">
    <property type="entry name" value="DUF3716"/>
</dbReference>
<feature type="region of interest" description="Disordered" evidence="1">
    <location>
        <begin position="140"/>
        <end position="160"/>
    </location>
</feature>
<dbReference type="OrthoDB" id="3545073at2759"/>
<dbReference type="Proteomes" id="UP000054516">
    <property type="component" value="Unassembled WGS sequence"/>
</dbReference>